<sequence length="275" mass="30111">MTLGGRGSLTAELITRLSSYYSWALKSYEDDVNAMHNAVMAVPFWRKNAVQTKCSPSKGGPYHACAALVPVHKHLADKKLLQWCKRGKIQNANESLHSVIWSLTPKDQNASLFTVESALAEATLRFNVGSQQASAAILRELNPDPSKKCMKRGVEKDLRRSAAREPAVHKAGVAPADLGKNKAPAIPAAKSSQEDFTSQEPEPSSELAENAEFAHRLQLKAARSEAVEKAVKAVCEIVSMPEVEAQEAASEELKMAYEYQGFDAKLVAGRWPRRV</sequence>
<proteinExistence type="predicted"/>
<accession>A0AC60NZ20</accession>
<comment type="caution">
    <text evidence="1">The sequence shown here is derived from an EMBL/GenBank/DDBJ whole genome shotgun (WGS) entry which is preliminary data.</text>
</comment>
<gene>
    <name evidence="1" type="ORF">HPB47_010718</name>
</gene>
<evidence type="ECO:0000313" key="1">
    <source>
        <dbReference type="EMBL" id="KAG0412139.1"/>
    </source>
</evidence>
<keyword evidence="2" id="KW-1185">Reference proteome</keyword>
<protein>
    <submittedName>
        <fullName evidence="1">Uncharacterized protein</fullName>
    </submittedName>
</protein>
<dbReference type="EMBL" id="JABSTQ010011371">
    <property type="protein sequence ID" value="KAG0412139.1"/>
    <property type="molecule type" value="Genomic_DNA"/>
</dbReference>
<name>A0AC60NZ20_IXOPE</name>
<organism evidence="1 2">
    <name type="scientific">Ixodes persulcatus</name>
    <name type="common">Taiga tick</name>
    <dbReference type="NCBI Taxonomy" id="34615"/>
    <lineage>
        <taxon>Eukaryota</taxon>
        <taxon>Metazoa</taxon>
        <taxon>Ecdysozoa</taxon>
        <taxon>Arthropoda</taxon>
        <taxon>Chelicerata</taxon>
        <taxon>Arachnida</taxon>
        <taxon>Acari</taxon>
        <taxon>Parasitiformes</taxon>
        <taxon>Ixodida</taxon>
        <taxon>Ixodoidea</taxon>
        <taxon>Ixodidae</taxon>
        <taxon>Ixodinae</taxon>
        <taxon>Ixodes</taxon>
    </lineage>
</organism>
<evidence type="ECO:0000313" key="2">
    <source>
        <dbReference type="Proteomes" id="UP000805193"/>
    </source>
</evidence>
<dbReference type="Proteomes" id="UP000805193">
    <property type="component" value="Unassembled WGS sequence"/>
</dbReference>
<reference evidence="1 2" key="1">
    <citation type="journal article" date="2020" name="Cell">
        <title>Large-Scale Comparative Analyses of Tick Genomes Elucidate Their Genetic Diversity and Vector Capacities.</title>
        <authorList>
            <consortium name="Tick Genome and Microbiome Consortium (TIGMIC)"/>
            <person name="Jia N."/>
            <person name="Wang J."/>
            <person name="Shi W."/>
            <person name="Du L."/>
            <person name="Sun Y."/>
            <person name="Zhan W."/>
            <person name="Jiang J.F."/>
            <person name="Wang Q."/>
            <person name="Zhang B."/>
            <person name="Ji P."/>
            <person name="Bell-Sakyi L."/>
            <person name="Cui X.M."/>
            <person name="Yuan T.T."/>
            <person name="Jiang B.G."/>
            <person name="Yang W.F."/>
            <person name="Lam T.T."/>
            <person name="Chang Q.C."/>
            <person name="Ding S.J."/>
            <person name="Wang X.J."/>
            <person name="Zhu J.G."/>
            <person name="Ruan X.D."/>
            <person name="Zhao L."/>
            <person name="Wei J.T."/>
            <person name="Ye R.Z."/>
            <person name="Que T.C."/>
            <person name="Du C.H."/>
            <person name="Zhou Y.H."/>
            <person name="Cheng J.X."/>
            <person name="Dai P.F."/>
            <person name="Guo W.B."/>
            <person name="Han X.H."/>
            <person name="Huang E.J."/>
            <person name="Li L.F."/>
            <person name="Wei W."/>
            <person name="Gao Y.C."/>
            <person name="Liu J.Z."/>
            <person name="Shao H.Z."/>
            <person name="Wang X."/>
            <person name="Wang C.C."/>
            <person name="Yang T.C."/>
            <person name="Huo Q.B."/>
            <person name="Li W."/>
            <person name="Chen H.Y."/>
            <person name="Chen S.E."/>
            <person name="Zhou L.G."/>
            <person name="Ni X.B."/>
            <person name="Tian J.H."/>
            <person name="Sheng Y."/>
            <person name="Liu T."/>
            <person name="Pan Y.S."/>
            <person name="Xia L.Y."/>
            <person name="Li J."/>
            <person name="Zhao F."/>
            <person name="Cao W.C."/>
        </authorList>
    </citation>
    <scope>NUCLEOTIDE SEQUENCE [LARGE SCALE GENOMIC DNA]</scope>
    <source>
        <strain evidence="1">Iper-2018</strain>
    </source>
</reference>